<evidence type="ECO:0000256" key="6">
    <source>
        <dbReference type="ARBA" id="ARBA00022640"/>
    </source>
</evidence>
<evidence type="ECO:0000256" key="14">
    <source>
        <dbReference type="ARBA" id="ARBA00023242"/>
    </source>
</evidence>
<dbReference type="InterPro" id="IPR039910">
    <property type="entry name" value="D15-like"/>
</dbReference>
<protein>
    <recommendedName>
        <fullName evidence="17">WRKY domain-containing protein</fullName>
    </recommendedName>
</protein>
<evidence type="ECO:0000256" key="7">
    <source>
        <dbReference type="ARBA" id="ARBA00022692"/>
    </source>
</evidence>
<keyword evidence="8" id="KW-1002">Plastid outer membrane</keyword>
<keyword evidence="13" id="KW-0804">Transcription</keyword>
<dbReference type="InterPro" id="IPR000184">
    <property type="entry name" value="Bac_surfAg_D15"/>
</dbReference>
<evidence type="ECO:0000313" key="18">
    <source>
        <dbReference type="EnsemblPlants" id="OGLUM12G01270.1"/>
    </source>
</evidence>
<keyword evidence="14" id="KW-0539">Nucleus</keyword>
<dbReference type="eggNOG" id="ENOG502QTZ3">
    <property type="taxonomic scope" value="Eukaryota"/>
</dbReference>
<dbReference type="Pfam" id="PF01103">
    <property type="entry name" value="Omp85"/>
    <property type="match status" value="1"/>
</dbReference>
<keyword evidence="9" id="KW-0653">Protein transport</keyword>
<dbReference type="InterPro" id="IPR057354">
    <property type="entry name" value="POTRA1_3_Toc75"/>
</dbReference>
<evidence type="ECO:0000256" key="3">
    <source>
        <dbReference type="ARBA" id="ARBA00022448"/>
    </source>
</evidence>
<accession>A0A0E0BN09</accession>
<dbReference type="SMART" id="SM00774">
    <property type="entry name" value="WRKY"/>
    <property type="match status" value="1"/>
</dbReference>
<dbReference type="PANTHER" id="PTHR12815">
    <property type="entry name" value="SORTING AND ASSEMBLY MACHINERY SAMM50 PROTEIN FAMILY MEMBER"/>
    <property type="match status" value="1"/>
</dbReference>
<dbReference type="GO" id="GO:0043565">
    <property type="term" value="F:sequence-specific DNA binding"/>
    <property type="evidence" value="ECO:0007669"/>
    <property type="project" value="InterPro"/>
</dbReference>
<keyword evidence="4" id="KW-1134">Transmembrane beta strand</keyword>
<reference evidence="18" key="1">
    <citation type="submission" date="2015-04" db="UniProtKB">
        <authorList>
            <consortium name="EnsemblPlants"/>
        </authorList>
    </citation>
    <scope>IDENTIFICATION</scope>
</reference>
<evidence type="ECO:0000256" key="11">
    <source>
        <dbReference type="ARBA" id="ARBA00023125"/>
    </source>
</evidence>
<dbReference type="AlphaFoldDB" id="A0A0E0BN09"/>
<dbReference type="PANTHER" id="PTHR12815:SF36">
    <property type="entry name" value="OS11G0116500 PROTEIN"/>
    <property type="match status" value="1"/>
</dbReference>
<dbReference type="Pfam" id="PF25282">
    <property type="entry name" value="POTRA1_3_Toc75"/>
    <property type="match status" value="1"/>
</dbReference>
<name>A0A0E0BN09_9ORYZ</name>
<evidence type="ECO:0000256" key="13">
    <source>
        <dbReference type="ARBA" id="ARBA00023163"/>
    </source>
</evidence>
<evidence type="ECO:0000256" key="5">
    <source>
        <dbReference type="ARBA" id="ARBA00022528"/>
    </source>
</evidence>
<feature type="region of interest" description="Disordered" evidence="16">
    <location>
        <begin position="559"/>
        <end position="589"/>
    </location>
</feature>
<dbReference type="Pfam" id="PF03106">
    <property type="entry name" value="WRKY"/>
    <property type="match status" value="1"/>
</dbReference>
<keyword evidence="7" id="KW-0812">Transmembrane</keyword>
<comment type="subcellular location">
    <subcellularLocation>
        <location evidence="1">Nucleus</location>
    </subcellularLocation>
    <subcellularLocation>
        <location evidence="2">Plastid</location>
        <location evidence="2">Chloroplast outer membrane</location>
        <topology evidence="2">Multi-pass membrane protein</topology>
    </subcellularLocation>
</comment>
<evidence type="ECO:0000256" key="9">
    <source>
        <dbReference type="ARBA" id="ARBA00022927"/>
    </source>
</evidence>
<proteinExistence type="inferred from homology"/>
<organism evidence="18">
    <name type="scientific">Oryza glumipatula</name>
    <dbReference type="NCBI Taxonomy" id="40148"/>
    <lineage>
        <taxon>Eukaryota</taxon>
        <taxon>Viridiplantae</taxon>
        <taxon>Streptophyta</taxon>
        <taxon>Embryophyta</taxon>
        <taxon>Tracheophyta</taxon>
        <taxon>Spermatophyta</taxon>
        <taxon>Magnoliopsida</taxon>
        <taxon>Liliopsida</taxon>
        <taxon>Poales</taxon>
        <taxon>Poaceae</taxon>
        <taxon>BOP clade</taxon>
        <taxon>Oryzoideae</taxon>
        <taxon>Oryzeae</taxon>
        <taxon>Oryzinae</taxon>
        <taxon>Oryza</taxon>
    </lineage>
</organism>
<evidence type="ECO:0000259" key="17">
    <source>
        <dbReference type="PROSITE" id="PS50811"/>
    </source>
</evidence>
<dbReference type="SUPFAM" id="SSF118290">
    <property type="entry name" value="WRKY DNA-binding domain"/>
    <property type="match status" value="1"/>
</dbReference>
<dbReference type="InterPro" id="IPR036576">
    <property type="entry name" value="WRKY_dom_sf"/>
</dbReference>
<dbReference type="InterPro" id="IPR003657">
    <property type="entry name" value="WRKY_dom"/>
</dbReference>
<evidence type="ECO:0000256" key="8">
    <source>
        <dbReference type="ARBA" id="ARBA00022805"/>
    </source>
</evidence>
<dbReference type="Pfam" id="PF25280">
    <property type="entry name" value="POTRA2_Toc75"/>
    <property type="match status" value="1"/>
</dbReference>
<dbReference type="GO" id="GO:0009707">
    <property type="term" value="C:chloroplast outer membrane"/>
    <property type="evidence" value="ECO:0007669"/>
    <property type="project" value="UniProtKB-SubCell"/>
</dbReference>
<dbReference type="Gene3D" id="3.10.20.310">
    <property type="entry name" value="membrane protein fhac"/>
    <property type="match status" value="1"/>
</dbReference>
<evidence type="ECO:0000256" key="1">
    <source>
        <dbReference type="ARBA" id="ARBA00004123"/>
    </source>
</evidence>
<dbReference type="Proteomes" id="UP000026961">
    <property type="component" value="Chromosome 12"/>
</dbReference>
<keyword evidence="12" id="KW-0472">Membrane</keyword>
<evidence type="ECO:0000256" key="2">
    <source>
        <dbReference type="ARBA" id="ARBA00004396"/>
    </source>
</evidence>
<dbReference type="GO" id="GO:0009658">
    <property type="term" value="P:chloroplast organization"/>
    <property type="evidence" value="ECO:0007669"/>
    <property type="project" value="TreeGrafter"/>
</dbReference>
<keyword evidence="19" id="KW-1185">Reference proteome</keyword>
<comment type="similarity">
    <text evidence="15">Belongs to the TOC75 family.</text>
</comment>
<evidence type="ECO:0000256" key="15">
    <source>
        <dbReference type="ARBA" id="ARBA00061638"/>
    </source>
</evidence>
<feature type="compositionally biased region" description="Low complexity" evidence="16">
    <location>
        <begin position="572"/>
        <end position="588"/>
    </location>
</feature>
<keyword evidence="3" id="KW-0813">Transport</keyword>
<dbReference type="GO" id="GO:0045037">
    <property type="term" value="P:protein import into chloroplast stroma"/>
    <property type="evidence" value="ECO:0007669"/>
    <property type="project" value="TreeGrafter"/>
</dbReference>
<dbReference type="FunFam" id="2.40.160.50:FF:000004">
    <property type="entry name" value="Protein TOC75-3 chloroplastic"/>
    <property type="match status" value="1"/>
</dbReference>
<dbReference type="HOGENOM" id="CLU_328575_0_0_1"/>
<dbReference type="Gramene" id="OGLUM12G01270.1">
    <property type="protein sequence ID" value="OGLUM12G01270.1"/>
    <property type="gene ID" value="OGLUM12G01270"/>
</dbReference>
<dbReference type="InterPro" id="IPR057355">
    <property type="entry name" value="POTRA2_Toc75"/>
</dbReference>
<dbReference type="STRING" id="40148.A0A0E0BN09"/>
<evidence type="ECO:0000313" key="19">
    <source>
        <dbReference type="Proteomes" id="UP000026961"/>
    </source>
</evidence>
<dbReference type="PROSITE" id="PS50811">
    <property type="entry name" value="WRKY"/>
    <property type="match status" value="1"/>
</dbReference>
<dbReference type="Gene3D" id="2.20.25.80">
    <property type="entry name" value="WRKY domain"/>
    <property type="match status" value="1"/>
</dbReference>
<dbReference type="EnsemblPlants" id="OGLUM12G01270.1">
    <property type="protein sequence ID" value="OGLUM12G01270.1"/>
    <property type="gene ID" value="OGLUM12G01270"/>
</dbReference>
<evidence type="ECO:0000256" key="10">
    <source>
        <dbReference type="ARBA" id="ARBA00023015"/>
    </source>
</evidence>
<feature type="region of interest" description="Disordered" evidence="16">
    <location>
        <begin position="603"/>
        <end position="638"/>
    </location>
</feature>
<dbReference type="GO" id="GO:0045036">
    <property type="term" value="P:protein targeting to chloroplast"/>
    <property type="evidence" value="ECO:0007669"/>
    <property type="project" value="UniProtKB-ARBA"/>
</dbReference>
<feature type="compositionally biased region" description="Polar residues" evidence="16">
    <location>
        <begin position="611"/>
        <end position="624"/>
    </location>
</feature>
<evidence type="ECO:0000256" key="12">
    <source>
        <dbReference type="ARBA" id="ARBA00023136"/>
    </source>
</evidence>
<evidence type="ECO:0000256" key="4">
    <source>
        <dbReference type="ARBA" id="ARBA00022452"/>
    </source>
</evidence>
<keyword evidence="6" id="KW-0934">Plastid</keyword>
<sequence>MVKKQRKVSSGLLKRMAGRIERWYHDEGFQCAQVVGYNGNLDAGEVVCEVVEGDITKVEYQFVEAMSSTATPASLSLIGSFLNSITVKLHLRPGHIYNNGAGKQALKNIDSLGLFSTVEVEPRPDETNQGGVIVAIKLKEHDPKSAQVITDWSIVSGSQGTPTLASIQPGGTVSFEHHDICGLKRSLIGSVTTSNLLNPEDDLSFKLEYAHPYLDGVDNRSRNRTFKISCFNSRKLSPIFVAGPNMYEAPPIWSFTKQSKFTYGLVVEEITTRDENNNICTHGSRQLPSGALSMIGPPTTLSGTGVDRMAFLQANITRDNTEFVNGATIGDRCIFQYSEQSFLVGYRWIKASVLEARTLFNRHQLTVTKFINLNKQEKGPRKPPPAVLALHGRYAGCVGDLPSYGAFALGGPHSVRGYGMGELGASRNLLEVATELSVPITVKNRHTQVYAFAEHGTDLGSSKDVKGNPTEFFRRVGHGSSYGVGVKLGAVRAEYAVDHNAGTGAFFLRFERNPGLNLRDLAVVKLTMEGAGRIPGMARHILPARMMVVNVRMGSKVMESTNAKRRAPIPTPSSSSPSSLPSETTRPPQNLRFFSETEMALDSVPSYPSDLGSSRARTPQQQRVSPRKEERTWTTDTYAPYDDGHQWRKYGEKKLSNSNFPRFYYRCTYKNDMKCPATKQVQQKDTNDPPLFSVTYFNHHTCNSSSKIVGSTPDSTVQSRKAISICFNSHGQTGEQPTFLSSSASLLSPSMQSYSSNQQPDMNTYSRQFQWADTSSSTSNAPVKMEADDYAEASASPSTTGALSRTLLPIGQSRCIESLTPSLDPLKGAKLLILLGTRAFLLPRYMDSEIRAIMAQYMPLDNQGDVPNHSHHIEL</sequence>
<dbReference type="GO" id="GO:0005634">
    <property type="term" value="C:nucleus"/>
    <property type="evidence" value="ECO:0007669"/>
    <property type="project" value="UniProtKB-SubCell"/>
</dbReference>
<keyword evidence="5" id="KW-0150">Chloroplast</keyword>
<feature type="domain" description="WRKY" evidence="17">
    <location>
        <begin position="636"/>
        <end position="705"/>
    </location>
</feature>
<dbReference type="Gene3D" id="2.40.160.50">
    <property type="entry name" value="membrane protein fhac: a member of the omp85/tpsb transporter family"/>
    <property type="match status" value="1"/>
</dbReference>
<reference evidence="18" key="2">
    <citation type="submission" date="2018-05" db="EMBL/GenBank/DDBJ databases">
        <title>OgluRS3 (Oryza glumaepatula Reference Sequence Version 3).</title>
        <authorList>
            <person name="Zhang J."/>
            <person name="Kudrna D."/>
            <person name="Lee S."/>
            <person name="Talag J."/>
            <person name="Welchert J."/>
            <person name="Wing R.A."/>
        </authorList>
    </citation>
    <scope>NUCLEOTIDE SEQUENCE [LARGE SCALE GENOMIC DNA]</scope>
</reference>
<evidence type="ECO:0000256" key="16">
    <source>
        <dbReference type="SAM" id="MobiDB-lite"/>
    </source>
</evidence>
<dbReference type="GO" id="GO:0003700">
    <property type="term" value="F:DNA-binding transcription factor activity"/>
    <property type="evidence" value="ECO:0007669"/>
    <property type="project" value="InterPro"/>
</dbReference>
<keyword evidence="10" id="KW-0805">Transcription regulation</keyword>
<keyword evidence="11" id="KW-0238">DNA-binding</keyword>